<gene>
    <name evidence="7" type="ORF">GCM10007853_03420</name>
</gene>
<sequence>MISKTHGPTLALQVLGIVAVALLISLTATQTQAYVTMGLLCTLLGIQSWLLFRSARRGQTEIARFADSLRYGDFNQTFSSAHLTSELSNAFNGALDSFRTLNVVRDAEKAKLRALLDEAPNALITLDSNDLLSCLNIAARKLFGQASEASIHIDAISDRELAQAIKQMRSGERRLIRSENNGLTHRITLTANALTVRGSDLKIVAIRNIDSELGAAEFEAWHDLVRVLTHELMNTVTPVNTMAHTAKELVDELSVAQMPLNSEPETHEQWQDLRSAVHAIAGRTLGLKKFAESYRKIARIPAPEKRDVLIGPFLSRVAASMTDTLDKVPLKIIEVTPQLLSRFDPNLIEQALVNLLANARDATLEAGQTTPIILSAEDRADSLLVLRVTDSANGVRKDIEGRIFTPFFTTKRDGTGVGLSLVRQIALAHGGYARYAPRTPSGSVFEVILPME</sequence>
<dbReference type="PANTHER" id="PTHR42878:SF14">
    <property type="entry name" value="OSMOLARITY TWO-COMPONENT SYSTEM PROTEIN SSK1"/>
    <property type="match status" value="1"/>
</dbReference>
<keyword evidence="5" id="KW-0472">Membrane</keyword>
<dbReference type="Gene3D" id="3.30.565.10">
    <property type="entry name" value="Histidine kinase-like ATPase, C-terminal domain"/>
    <property type="match status" value="1"/>
</dbReference>
<organism evidence="7 8">
    <name type="scientific">Algimonas ampicilliniresistens</name>
    <dbReference type="NCBI Taxonomy" id="1298735"/>
    <lineage>
        <taxon>Bacteria</taxon>
        <taxon>Pseudomonadati</taxon>
        <taxon>Pseudomonadota</taxon>
        <taxon>Alphaproteobacteria</taxon>
        <taxon>Maricaulales</taxon>
        <taxon>Robiginitomaculaceae</taxon>
        <taxon>Algimonas</taxon>
    </lineage>
</organism>
<feature type="transmembrane region" description="Helical" evidence="5">
    <location>
        <begin position="33"/>
        <end position="52"/>
    </location>
</feature>
<feature type="transmembrane region" description="Helical" evidence="5">
    <location>
        <begin position="7"/>
        <end position="27"/>
    </location>
</feature>
<dbReference type="PROSITE" id="PS50109">
    <property type="entry name" value="HIS_KIN"/>
    <property type="match status" value="1"/>
</dbReference>
<dbReference type="InterPro" id="IPR005467">
    <property type="entry name" value="His_kinase_dom"/>
</dbReference>
<dbReference type="Pfam" id="PF02518">
    <property type="entry name" value="HATPase_c"/>
    <property type="match status" value="1"/>
</dbReference>
<name>A0ABQ5V4R8_9PROT</name>
<evidence type="ECO:0000256" key="4">
    <source>
        <dbReference type="ARBA" id="ARBA00022777"/>
    </source>
</evidence>
<keyword evidence="4 7" id="KW-0418">Kinase</keyword>
<evidence type="ECO:0000313" key="8">
    <source>
        <dbReference type="Proteomes" id="UP001161391"/>
    </source>
</evidence>
<dbReference type="SUPFAM" id="SSF55874">
    <property type="entry name" value="ATPase domain of HSP90 chaperone/DNA topoisomerase II/histidine kinase"/>
    <property type="match status" value="1"/>
</dbReference>
<dbReference type="PRINTS" id="PR00344">
    <property type="entry name" value="BCTRLSENSOR"/>
</dbReference>
<dbReference type="Proteomes" id="UP001161391">
    <property type="component" value="Unassembled WGS sequence"/>
</dbReference>
<dbReference type="GO" id="GO:0016301">
    <property type="term" value="F:kinase activity"/>
    <property type="evidence" value="ECO:0007669"/>
    <property type="project" value="UniProtKB-KW"/>
</dbReference>
<reference evidence="7" key="1">
    <citation type="journal article" date="2014" name="Int. J. Syst. Evol. Microbiol.">
        <title>Complete genome of a new Firmicutes species belonging to the dominant human colonic microbiota ('Ruminococcus bicirculans') reveals two chromosomes and a selective capacity to utilize plant glucans.</title>
        <authorList>
            <consortium name="NISC Comparative Sequencing Program"/>
            <person name="Wegmann U."/>
            <person name="Louis P."/>
            <person name="Goesmann A."/>
            <person name="Henrissat B."/>
            <person name="Duncan S.H."/>
            <person name="Flint H.J."/>
        </authorList>
    </citation>
    <scope>NUCLEOTIDE SEQUENCE</scope>
    <source>
        <strain evidence="7">NBRC 108219</strain>
    </source>
</reference>
<keyword evidence="5" id="KW-1133">Transmembrane helix</keyword>
<dbReference type="EMBL" id="BSNK01000001">
    <property type="protein sequence ID" value="GLQ22468.1"/>
    <property type="molecule type" value="Genomic_DNA"/>
</dbReference>
<protein>
    <recommendedName>
        <fullName evidence="2">histidine kinase</fullName>
        <ecNumber evidence="2">2.7.13.3</ecNumber>
    </recommendedName>
</protein>
<evidence type="ECO:0000256" key="1">
    <source>
        <dbReference type="ARBA" id="ARBA00000085"/>
    </source>
</evidence>
<keyword evidence="8" id="KW-1185">Reference proteome</keyword>
<dbReference type="PANTHER" id="PTHR42878">
    <property type="entry name" value="TWO-COMPONENT HISTIDINE KINASE"/>
    <property type="match status" value="1"/>
</dbReference>
<comment type="catalytic activity">
    <reaction evidence="1">
        <text>ATP + protein L-histidine = ADP + protein N-phospho-L-histidine.</text>
        <dbReference type="EC" id="2.7.13.3"/>
    </reaction>
</comment>
<evidence type="ECO:0000256" key="2">
    <source>
        <dbReference type="ARBA" id="ARBA00012438"/>
    </source>
</evidence>
<dbReference type="EC" id="2.7.13.3" evidence="2"/>
<proteinExistence type="predicted"/>
<keyword evidence="5" id="KW-0812">Transmembrane</keyword>
<evidence type="ECO:0000259" key="6">
    <source>
        <dbReference type="PROSITE" id="PS50109"/>
    </source>
</evidence>
<feature type="domain" description="Histidine kinase" evidence="6">
    <location>
        <begin position="227"/>
        <end position="452"/>
    </location>
</feature>
<evidence type="ECO:0000256" key="5">
    <source>
        <dbReference type="SAM" id="Phobius"/>
    </source>
</evidence>
<dbReference type="InterPro" id="IPR004358">
    <property type="entry name" value="Sig_transdc_His_kin-like_C"/>
</dbReference>
<dbReference type="InterPro" id="IPR003594">
    <property type="entry name" value="HATPase_dom"/>
</dbReference>
<dbReference type="SMART" id="SM00387">
    <property type="entry name" value="HATPase_c"/>
    <property type="match status" value="1"/>
</dbReference>
<keyword evidence="3" id="KW-0808">Transferase</keyword>
<comment type="caution">
    <text evidence="7">The sequence shown here is derived from an EMBL/GenBank/DDBJ whole genome shotgun (WGS) entry which is preliminary data.</text>
</comment>
<reference evidence="7" key="2">
    <citation type="submission" date="2023-01" db="EMBL/GenBank/DDBJ databases">
        <title>Draft genome sequence of Algimonas ampicilliniresistens strain NBRC 108219.</title>
        <authorList>
            <person name="Sun Q."/>
            <person name="Mori K."/>
        </authorList>
    </citation>
    <scope>NUCLEOTIDE SEQUENCE</scope>
    <source>
        <strain evidence="7">NBRC 108219</strain>
    </source>
</reference>
<evidence type="ECO:0000313" key="7">
    <source>
        <dbReference type="EMBL" id="GLQ22468.1"/>
    </source>
</evidence>
<dbReference type="RefSeq" id="WP_284386867.1">
    <property type="nucleotide sequence ID" value="NZ_BSNK01000001.1"/>
</dbReference>
<accession>A0ABQ5V4R8</accession>
<dbReference type="InterPro" id="IPR036890">
    <property type="entry name" value="HATPase_C_sf"/>
</dbReference>
<evidence type="ECO:0000256" key="3">
    <source>
        <dbReference type="ARBA" id="ARBA00022679"/>
    </source>
</evidence>
<dbReference type="InterPro" id="IPR050351">
    <property type="entry name" value="BphY/WalK/GraS-like"/>
</dbReference>